<feature type="region of interest" description="Disordered" evidence="1">
    <location>
        <begin position="28"/>
        <end position="47"/>
    </location>
</feature>
<organism evidence="3 4">
    <name type="scientific">Actinomycetospora chlora</name>
    <dbReference type="NCBI Taxonomy" id="663608"/>
    <lineage>
        <taxon>Bacteria</taxon>
        <taxon>Bacillati</taxon>
        <taxon>Actinomycetota</taxon>
        <taxon>Actinomycetes</taxon>
        <taxon>Pseudonocardiales</taxon>
        <taxon>Pseudonocardiaceae</taxon>
        <taxon>Actinomycetospora</taxon>
    </lineage>
</organism>
<protein>
    <recommendedName>
        <fullName evidence="5">DUF3618 domain-containing protein</fullName>
    </recommendedName>
</protein>
<sequence length="77" mass="8047">MTGDDQQDQPEVIGRELAAIAAEELAAEVAATSPPPWGPRPDLAATAHRPTPRTLALGLGSAVVVAGVVVWGVRRRR</sequence>
<evidence type="ECO:0000256" key="1">
    <source>
        <dbReference type="SAM" id="MobiDB-lite"/>
    </source>
</evidence>
<feature type="transmembrane region" description="Helical" evidence="2">
    <location>
        <begin position="55"/>
        <end position="73"/>
    </location>
</feature>
<keyword evidence="2" id="KW-0472">Membrane</keyword>
<keyword evidence="4" id="KW-1185">Reference proteome</keyword>
<reference evidence="4" key="1">
    <citation type="journal article" date="2019" name="Int. J. Syst. Evol. Microbiol.">
        <title>The Global Catalogue of Microorganisms (GCM) 10K type strain sequencing project: providing services to taxonomists for standard genome sequencing and annotation.</title>
        <authorList>
            <consortium name="The Broad Institute Genomics Platform"/>
            <consortium name="The Broad Institute Genome Sequencing Center for Infectious Disease"/>
            <person name="Wu L."/>
            <person name="Ma J."/>
        </authorList>
    </citation>
    <scope>NUCLEOTIDE SEQUENCE [LARGE SCALE GENOMIC DNA]</scope>
    <source>
        <strain evidence="4">JCM 17979</strain>
    </source>
</reference>
<evidence type="ECO:0000313" key="4">
    <source>
        <dbReference type="Proteomes" id="UP001500928"/>
    </source>
</evidence>
<dbReference type="Proteomes" id="UP001500928">
    <property type="component" value="Unassembled WGS sequence"/>
</dbReference>
<name>A0ABP9ANK9_9PSEU</name>
<accession>A0ABP9ANK9</accession>
<keyword evidence="2" id="KW-0812">Transmembrane</keyword>
<evidence type="ECO:0008006" key="5">
    <source>
        <dbReference type="Google" id="ProtNLM"/>
    </source>
</evidence>
<comment type="caution">
    <text evidence="3">The sequence shown here is derived from an EMBL/GenBank/DDBJ whole genome shotgun (WGS) entry which is preliminary data.</text>
</comment>
<evidence type="ECO:0000313" key="3">
    <source>
        <dbReference type="EMBL" id="GAA4783966.1"/>
    </source>
</evidence>
<dbReference type="RefSeq" id="WP_345412936.1">
    <property type="nucleotide sequence ID" value="NZ_BAABHO010000010.1"/>
</dbReference>
<proteinExistence type="predicted"/>
<evidence type="ECO:0000256" key="2">
    <source>
        <dbReference type="SAM" id="Phobius"/>
    </source>
</evidence>
<keyword evidence="2" id="KW-1133">Transmembrane helix</keyword>
<gene>
    <name evidence="3" type="ORF">GCM10023200_16870</name>
</gene>
<dbReference type="EMBL" id="BAABHO010000010">
    <property type="protein sequence ID" value="GAA4783966.1"/>
    <property type="molecule type" value="Genomic_DNA"/>
</dbReference>